<dbReference type="AlphaFoldDB" id="A0A913Y7W4"/>
<name>A0A913Y7W4_EXADI</name>
<keyword evidence="3" id="KW-1185">Reference proteome</keyword>
<reference evidence="2" key="1">
    <citation type="submission" date="2022-11" db="UniProtKB">
        <authorList>
            <consortium name="EnsemblMetazoa"/>
        </authorList>
    </citation>
    <scope>IDENTIFICATION</scope>
</reference>
<dbReference type="EnsemblMetazoa" id="XM_021060878.2">
    <property type="protein sequence ID" value="XP_020916537.1"/>
    <property type="gene ID" value="LOC110253928"/>
</dbReference>
<dbReference type="Proteomes" id="UP000887567">
    <property type="component" value="Unplaced"/>
</dbReference>
<sequence>MKLSLTLLVIFGLVAFIGAAPAEEEPEIPEEFKEDLPADEQDEALEVPQDVDEDEDIRDSFLQRIQMDPHKVRKPICRARSCAKGWHLVHKDSKKICCYGWKLSGKRCHPRRWHRSRKYNCSFWAKYCQRRYKYVVYCVRRVH</sequence>
<evidence type="ECO:0000313" key="2">
    <source>
        <dbReference type="EnsemblMetazoa" id="XP_020916537.1"/>
    </source>
</evidence>
<dbReference type="RefSeq" id="XP_020916537.1">
    <property type="nucleotide sequence ID" value="XM_021060878.2"/>
</dbReference>
<evidence type="ECO:0000313" key="3">
    <source>
        <dbReference type="Proteomes" id="UP000887567"/>
    </source>
</evidence>
<proteinExistence type="predicted"/>
<feature type="chain" id="PRO_5037434426" evidence="1">
    <location>
        <begin position="23"/>
        <end position="143"/>
    </location>
</feature>
<accession>A0A913Y7W4</accession>
<keyword evidence="1" id="KW-0732">Signal</keyword>
<protein>
    <submittedName>
        <fullName evidence="2">Uncharacterized protein</fullName>
    </submittedName>
</protein>
<dbReference type="GeneID" id="110253928"/>
<feature type="signal peptide" evidence="1">
    <location>
        <begin position="1"/>
        <end position="22"/>
    </location>
</feature>
<evidence type="ECO:0000256" key="1">
    <source>
        <dbReference type="SAM" id="SignalP"/>
    </source>
</evidence>
<organism evidence="2 3">
    <name type="scientific">Exaiptasia diaphana</name>
    <name type="common">Tropical sea anemone</name>
    <name type="synonym">Aiptasia pulchella</name>
    <dbReference type="NCBI Taxonomy" id="2652724"/>
    <lineage>
        <taxon>Eukaryota</taxon>
        <taxon>Metazoa</taxon>
        <taxon>Cnidaria</taxon>
        <taxon>Anthozoa</taxon>
        <taxon>Hexacorallia</taxon>
        <taxon>Actiniaria</taxon>
        <taxon>Aiptasiidae</taxon>
        <taxon>Exaiptasia</taxon>
    </lineage>
</organism>
<dbReference type="KEGG" id="epa:110253928"/>